<name>A0A932CRI8_UNCTE</name>
<comment type="caution">
    <text evidence="2">The sequence shown here is derived from an EMBL/GenBank/DDBJ whole genome shotgun (WGS) entry which is preliminary data.</text>
</comment>
<dbReference type="PANTHER" id="PTHR43113:SF1">
    <property type="entry name" value="1,4-DIHYDROXY-2-NAPHTHOYL-COA SYNTHASE, PEROXISOMAL"/>
    <property type="match status" value="1"/>
</dbReference>
<dbReference type="CDD" id="cd06558">
    <property type="entry name" value="crotonase-like"/>
    <property type="match status" value="1"/>
</dbReference>
<dbReference type="Proteomes" id="UP000769766">
    <property type="component" value="Unassembled WGS sequence"/>
</dbReference>
<dbReference type="GO" id="GO:0005829">
    <property type="term" value="C:cytosol"/>
    <property type="evidence" value="ECO:0007669"/>
    <property type="project" value="TreeGrafter"/>
</dbReference>
<sequence>FFGHAYRAIMGIRQIPKPVIAAVNGYAMGGGNELVVAADLAIASEHAKFGQTGPRIARSPSLGGPNTLRLSIGEKKTREVVYLCHAHDAYEAERRGWINKVVPHAELYPEVDRWCQEILDKSPQYIEISKISCNALSDMLYPAFHHAMEMINLMAGSEQMIEGATAFLEKRKPDFRQFRPKTE</sequence>
<reference evidence="2" key="1">
    <citation type="submission" date="2020-07" db="EMBL/GenBank/DDBJ databases">
        <title>Huge and variable diversity of episymbiotic CPR bacteria and DPANN archaea in groundwater ecosystems.</title>
        <authorList>
            <person name="He C.Y."/>
            <person name="Keren R."/>
            <person name="Whittaker M."/>
            <person name="Farag I.F."/>
            <person name="Doudna J."/>
            <person name="Cate J.H.D."/>
            <person name="Banfield J.F."/>
        </authorList>
    </citation>
    <scope>NUCLEOTIDE SEQUENCE</scope>
    <source>
        <strain evidence="2">NC_groundwater_672_Ag_B-0.1um_62_36</strain>
    </source>
</reference>
<accession>A0A932CRI8</accession>
<dbReference type="EMBL" id="JACPRF010000402">
    <property type="protein sequence ID" value="MBI2877821.1"/>
    <property type="molecule type" value="Genomic_DNA"/>
</dbReference>
<dbReference type="AlphaFoldDB" id="A0A932CRI8"/>
<dbReference type="Pfam" id="PF00378">
    <property type="entry name" value="ECH_1"/>
    <property type="match status" value="1"/>
</dbReference>
<proteinExistence type="inferred from homology"/>
<dbReference type="GO" id="GO:0008935">
    <property type="term" value="F:1,4-dihydroxy-2-naphthoyl-CoA synthase activity"/>
    <property type="evidence" value="ECO:0007669"/>
    <property type="project" value="TreeGrafter"/>
</dbReference>
<evidence type="ECO:0000256" key="1">
    <source>
        <dbReference type="RuleBase" id="RU003707"/>
    </source>
</evidence>
<gene>
    <name evidence="2" type="ORF">HYY20_13180</name>
</gene>
<dbReference type="InterPro" id="IPR001753">
    <property type="entry name" value="Enoyl-CoA_hydra/iso"/>
</dbReference>
<dbReference type="PANTHER" id="PTHR43113">
    <property type="entry name" value="NUCLEOSIDE-DIPHOSPHATE-SUGAR EPIMERASE"/>
    <property type="match status" value="1"/>
</dbReference>
<protein>
    <submittedName>
        <fullName evidence="2">Enoyl-CoA hydratase/isomerase family protein</fullName>
    </submittedName>
</protein>
<dbReference type="InterPro" id="IPR029045">
    <property type="entry name" value="ClpP/crotonase-like_dom_sf"/>
</dbReference>
<evidence type="ECO:0000313" key="3">
    <source>
        <dbReference type="Proteomes" id="UP000769766"/>
    </source>
</evidence>
<feature type="non-terminal residue" evidence="2">
    <location>
        <position position="1"/>
    </location>
</feature>
<dbReference type="PROSITE" id="PS00166">
    <property type="entry name" value="ENOYL_COA_HYDRATASE"/>
    <property type="match status" value="1"/>
</dbReference>
<evidence type="ECO:0000313" key="2">
    <source>
        <dbReference type="EMBL" id="MBI2877821.1"/>
    </source>
</evidence>
<organism evidence="2 3">
    <name type="scientific">Tectimicrobiota bacterium</name>
    <dbReference type="NCBI Taxonomy" id="2528274"/>
    <lineage>
        <taxon>Bacteria</taxon>
        <taxon>Pseudomonadati</taxon>
        <taxon>Nitrospinota/Tectimicrobiota group</taxon>
        <taxon>Candidatus Tectimicrobiota</taxon>
    </lineage>
</organism>
<dbReference type="InterPro" id="IPR018376">
    <property type="entry name" value="Enoyl-CoA_hyd/isom_CS"/>
</dbReference>
<comment type="similarity">
    <text evidence="1">Belongs to the enoyl-CoA hydratase/isomerase family.</text>
</comment>
<dbReference type="SUPFAM" id="SSF52096">
    <property type="entry name" value="ClpP/crotonase"/>
    <property type="match status" value="1"/>
</dbReference>
<dbReference type="Gene3D" id="3.90.226.10">
    <property type="entry name" value="2-enoyl-CoA Hydratase, Chain A, domain 1"/>
    <property type="match status" value="1"/>
</dbReference>
<dbReference type="GO" id="GO:0009234">
    <property type="term" value="P:menaquinone biosynthetic process"/>
    <property type="evidence" value="ECO:0007669"/>
    <property type="project" value="TreeGrafter"/>
</dbReference>